<feature type="transmembrane region" description="Helical" evidence="1">
    <location>
        <begin position="129"/>
        <end position="148"/>
    </location>
</feature>
<dbReference type="Pfam" id="PF12679">
    <property type="entry name" value="ABC2_membrane_2"/>
    <property type="match status" value="1"/>
</dbReference>
<dbReference type="Pfam" id="PF12040">
    <property type="entry name" value="DUF3526"/>
    <property type="match status" value="1"/>
</dbReference>
<feature type="transmembrane region" description="Helical" evidence="1">
    <location>
        <begin position="243"/>
        <end position="263"/>
    </location>
</feature>
<dbReference type="OrthoDB" id="184009at2"/>
<feature type="transmembrane region" description="Helical" evidence="1">
    <location>
        <begin position="19"/>
        <end position="42"/>
    </location>
</feature>
<proteinExistence type="predicted"/>
<keyword evidence="1" id="KW-0812">Transmembrane</keyword>
<feature type="transmembrane region" description="Helical" evidence="1">
    <location>
        <begin position="213"/>
        <end position="237"/>
    </location>
</feature>
<dbReference type="GO" id="GO:0140359">
    <property type="term" value="F:ABC-type transporter activity"/>
    <property type="evidence" value="ECO:0007669"/>
    <property type="project" value="InterPro"/>
</dbReference>
<dbReference type="Proteomes" id="UP000198755">
    <property type="component" value="Unassembled WGS sequence"/>
</dbReference>
<dbReference type="EMBL" id="FOSN01000011">
    <property type="protein sequence ID" value="SFK58188.1"/>
    <property type="molecule type" value="Genomic_DNA"/>
</dbReference>
<gene>
    <name evidence="2" type="ORF">SAMN05444581_11126</name>
</gene>
<feature type="transmembrane region" description="Helical" evidence="1">
    <location>
        <begin position="185"/>
        <end position="206"/>
    </location>
</feature>
<dbReference type="PANTHER" id="PTHR43471:SF1">
    <property type="entry name" value="ABC TRANSPORTER PERMEASE PROTEIN NOSY-RELATED"/>
    <property type="match status" value="1"/>
</dbReference>
<keyword evidence="3" id="KW-1185">Reference proteome</keyword>
<sequence>MIQVIAAKEFLELRRDRRFVVAALILSLALLVGGAFGAANFLDLRRQAEAAGHNERQRWLDQGDKHPHGAAHYGVFAFKSPRPLAMIDTGLQPYVGSLVWLEAHKQNEMLYRPAEDATALQRFGDLTPAIVAQTLIPLLIVFLAYGSFSRERELGTLAQLTSLGVRSSDLLLGKAAGAAGALSPILLPAFVFSLAVIAAVTPSALLWDELARFLILALIYSAYFAIFIFVALAVSAWRRSSAAALAILLVFWALTTLVAPRVLSDWARAAYPTDPAIELKQALESSLAAVEARSREDARKDLVEKYGVAKVEDLPFAFEGAALQAEEESAYGVFERHYAEFFDVLRWQNLFYQFGALLSPLTAVQLSSMALAGNDLEQHRDFVLQAEANRRVIHTMINDYILKHGVRDADGQWGASAGRELWQEIPPFDYRPNAWSAALAEYGAGLGLLGLWLLCALAAAFRAAASIKAV</sequence>
<evidence type="ECO:0000256" key="1">
    <source>
        <dbReference type="SAM" id="Phobius"/>
    </source>
</evidence>
<keyword evidence="1" id="KW-0472">Membrane</keyword>
<protein>
    <submittedName>
        <fullName evidence="2">ABC-2 type transport system permease protein</fullName>
    </submittedName>
</protein>
<accession>A0A1I4ANV2</accession>
<dbReference type="PANTHER" id="PTHR43471">
    <property type="entry name" value="ABC TRANSPORTER PERMEASE"/>
    <property type="match status" value="1"/>
</dbReference>
<dbReference type="AlphaFoldDB" id="A0A1I4ANV2"/>
<keyword evidence="1" id="KW-1133">Transmembrane helix</keyword>
<reference evidence="2 3" key="1">
    <citation type="submission" date="2016-10" db="EMBL/GenBank/DDBJ databases">
        <authorList>
            <person name="de Groot N.N."/>
        </authorList>
    </citation>
    <scope>NUCLEOTIDE SEQUENCE [LARGE SCALE GENOMIC DNA]</scope>
    <source>
        <strain evidence="2 3">NE2</strain>
    </source>
</reference>
<dbReference type="GO" id="GO:0005886">
    <property type="term" value="C:plasma membrane"/>
    <property type="evidence" value="ECO:0007669"/>
    <property type="project" value="UniProtKB-SubCell"/>
</dbReference>
<evidence type="ECO:0000313" key="3">
    <source>
        <dbReference type="Proteomes" id="UP000198755"/>
    </source>
</evidence>
<dbReference type="InterPro" id="IPR021913">
    <property type="entry name" value="DUF3526"/>
</dbReference>
<name>A0A1I4ANV2_9HYPH</name>
<evidence type="ECO:0000313" key="2">
    <source>
        <dbReference type="EMBL" id="SFK58188.1"/>
    </source>
</evidence>
<dbReference type="RefSeq" id="WP_091683040.1">
    <property type="nucleotide sequence ID" value="NZ_FOSN01000011.1"/>
</dbReference>
<organism evidence="2 3">
    <name type="scientific">Methylocapsa palsarum</name>
    <dbReference type="NCBI Taxonomy" id="1612308"/>
    <lineage>
        <taxon>Bacteria</taxon>
        <taxon>Pseudomonadati</taxon>
        <taxon>Pseudomonadota</taxon>
        <taxon>Alphaproteobacteria</taxon>
        <taxon>Hyphomicrobiales</taxon>
        <taxon>Beijerinckiaceae</taxon>
        <taxon>Methylocapsa</taxon>
    </lineage>
</organism>
<dbReference type="STRING" id="1612308.SAMN05444581_11126"/>
<feature type="transmembrane region" description="Helical" evidence="1">
    <location>
        <begin position="442"/>
        <end position="465"/>
    </location>
</feature>